<evidence type="ECO:0000313" key="1">
    <source>
        <dbReference type="EMBL" id="JAV54523.1"/>
    </source>
</evidence>
<dbReference type="EMBL" id="GEZM01096842">
    <property type="protein sequence ID" value="JAV54519.1"/>
    <property type="molecule type" value="Transcribed_RNA"/>
</dbReference>
<dbReference type="EMBL" id="GEZM01096837">
    <property type="protein sequence ID" value="JAV54536.1"/>
    <property type="molecule type" value="Transcribed_RNA"/>
</dbReference>
<dbReference type="EMBL" id="GEZM01096838">
    <property type="protein sequence ID" value="JAV54534.1"/>
    <property type="molecule type" value="Transcribed_RNA"/>
</dbReference>
<name>A0A1Y1JZD7_PHOPY</name>
<dbReference type="EMBL" id="GEZM01096839">
    <property type="protein sequence ID" value="JAV54531.1"/>
    <property type="molecule type" value="Transcribed_RNA"/>
</dbReference>
<reference evidence="1" key="1">
    <citation type="journal article" date="2016" name="Sci. Rep.">
        <title>Molecular characterization of firefly nuptial gifts: a multi-omics approach sheds light on postcopulatory sexual selection.</title>
        <authorList>
            <person name="Al-Wathiqui N."/>
            <person name="Fallon T.R."/>
            <person name="South A."/>
            <person name="Weng J.K."/>
            <person name="Lewis S.M."/>
        </authorList>
    </citation>
    <scope>NUCLEOTIDE SEQUENCE</scope>
</reference>
<dbReference type="EMBL" id="GEZM01096835">
    <property type="protein sequence ID" value="JAV54546.1"/>
    <property type="molecule type" value="Transcribed_RNA"/>
</dbReference>
<dbReference type="AlphaFoldDB" id="A0A1Y1JZD7"/>
<organism evidence="1">
    <name type="scientific">Photinus pyralis</name>
    <name type="common">Common eastern firefly</name>
    <name type="synonym">Lampyris pyralis</name>
    <dbReference type="NCBI Taxonomy" id="7054"/>
    <lineage>
        <taxon>Eukaryota</taxon>
        <taxon>Metazoa</taxon>
        <taxon>Ecdysozoa</taxon>
        <taxon>Arthropoda</taxon>
        <taxon>Hexapoda</taxon>
        <taxon>Insecta</taxon>
        <taxon>Pterygota</taxon>
        <taxon>Neoptera</taxon>
        <taxon>Endopterygota</taxon>
        <taxon>Coleoptera</taxon>
        <taxon>Polyphaga</taxon>
        <taxon>Elateriformia</taxon>
        <taxon>Elateroidea</taxon>
        <taxon>Lampyridae</taxon>
        <taxon>Lampyrinae</taxon>
        <taxon>Photinus</taxon>
    </lineage>
</organism>
<protein>
    <submittedName>
        <fullName evidence="1">Uncharacterized protein</fullName>
    </submittedName>
</protein>
<dbReference type="EMBL" id="GEZM01096843">
    <property type="protein sequence ID" value="JAV54517.1"/>
    <property type="molecule type" value="Transcribed_RNA"/>
</dbReference>
<dbReference type="EMBL" id="GEZM01096840">
    <property type="protein sequence ID" value="JAV54529.1"/>
    <property type="molecule type" value="Transcribed_RNA"/>
</dbReference>
<accession>A0A1Y1JZD7</accession>
<sequence length="105" mass="11561">MIATETTDEDESREVSNLEVLVSGVIADLGSGLHLEKGIEDVHTLVLGTMGEDINREDLQQVAVAITVTNRGREVEQHIEVPLGIDIQFERKVAVQVLWLARTTV</sequence>
<dbReference type="EMBL" id="GEZM01096841">
    <property type="protein sequence ID" value="JAV54523.1"/>
    <property type="molecule type" value="Transcribed_RNA"/>
</dbReference>
<proteinExistence type="predicted"/>
<dbReference type="EMBL" id="GEZM01096836">
    <property type="protein sequence ID" value="JAV54543.1"/>
    <property type="molecule type" value="Transcribed_RNA"/>
</dbReference>